<evidence type="ECO:0000313" key="13">
    <source>
        <dbReference type="EMBL" id="RBP40062.1"/>
    </source>
</evidence>
<comment type="caution">
    <text evidence="9">Lacks conserved residue(s) required for the propagation of feature annotation.</text>
</comment>
<keyword evidence="4 9" id="KW-0460">Magnesium</keyword>
<dbReference type="GO" id="GO:0009228">
    <property type="term" value="P:thiamine biosynthetic process"/>
    <property type="evidence" value="ECO:0007669"/>
    <property type="project" value="UniProtKB-KW"/>
</dbReference>
<dbReference type="InterPro" id="IPR034291">
    <property type="entry name" value="TMP_synthase"/>
</dbReference>
<protein>
    <recommendedName>
        <fullName evidence="9">Thiamine-phosphate synthase</fullName>
        <shortName evidence="9">TP synthase</shortName>
        <shortName evidence="9">TPS</shortName>
        <ecNumber evidence="9">2.5.1.3</ecNumber>
    </recommendedName>
    <alternativeName>
        <fullName evidence="9">Thiamine-phosphate pyrophosphorylase</fullName>
        <shortName evidence="9">TMP pyrophosphorylase</shortName>
        <shortName evidence="9">TMP-PPase</shortName>
    </alternativeName>
</protein>
<dbReference type="PANTHER" id="PTHR20857:SF15">
    <property type="entry name" value="THIAMINE-PHOSPHATE SYNTHASE"/>
    <property type="match status" value="1"/>
</dbReference>
<evidence type="ECO:0000256" key="5">
    <source>
        <dbReference type="ARBA" id="ARBA00022977"/>
    </source>
</evidence>
<keyword evidence="3 9" id="KW-0479">Metal-binding</keyword>
<gene>
    <name evidence="9" type="primary">thiE</name>
    <name evidence="13" type="ORF">DFR37_104158</name>
</gene>
<dbReference type="RefSeq" id="WP_113933026.1">
    <property type="nucleotide sequence ID" value="NZ_JACCEU010000005.1"/>
</dbReference>
<accession>A0A366HE52</accession>
<dbReference type="AlphaFoldDB" id="A0A366HE52"/>
<feature type="binding site" evidence="9">
    <location>
        <position position="141"/>
    </location>
    <ligand>
        <name>4-amino-2-methyl-5-(diphosphooxymethyl)pyrimidine</name>
        <dbReference type="ChEBI" id="CHEBI:57841"/>
    </ligand>
</feature>
<comment type="catalytic activity">
    <reaction evidence="8 9 10">
        <text>2-[(2R,5Z)-2-carboxy-4-methylthiazol-5(2H)-ylidene]ethyl phosphate + 4-amino-2-methyl-5-(diphosphooxymethyl)pyrimidine + 2 H(+) = thiamine phosphate + CO2 + diphosphate</text>
        <dbReference type="Rhea" id="RHEA:47844"/>
        <dbReference type="ChEBI" id="CHEBI:15378"/>
        <dbReference type="ChEBI" id="CHEBI:16526"/>
        <dbReference type="ChEBI" id="CHEBI:33019"/>
        <dbReference type="ChEBI" id="CHEBI:37575"/>
        <dbReference type="ChEBI" id="CHEBI:57841"/>
        <dbReference type="ChEBI" id="CHEBI:62899"/>
        <dbReference type="EC" id="2.5.1.3"/>
    </reaction>
</comment>
<dbReference type="InterPro" id="IPR013785">
    <property type="entry name" value="Aldolase_TIM"/>
</dbReference>
<dbReference type="EC" id="2.5.1.3" evidence="9"/>
<sequence>MSTSLRFPRGLYGITPEWSNTEQLIIAVAEAAQGGMVALQWRRKTGLRSEQMAQALALAECCKQHGILFIVNDNLQLALAIDADGVHLGRDDGSLAEARRALGPSKIVGCSCYNEPELASLALSQDVDYIAFGAMYPSRVKPDTTMATLDNLREGRRLAEGQGHTPRAAVVAIGGITADNAAPLIQAGADSIALISGLFEAPDIQASAARCRDLFRA</sequence>
<dbReference type="EMBL" id="QNRQ01000004">
    <property type="protein sequence ID" value="RBP40062.1"/>
    <property type="molecule type" value="Genomic_DNA"/>
</dbReference>
<feature type="domain" description="Thiamine phosphate synthase/TenI" evidence="12">
    <location>
        <begin position="11"/>
        <end position="198"/>
    </location>
</feature>
<dbReference type="CDD" id="cd00564">
    <property type="entry name" value="TMP_TenI"/>
    <property type="match status" value="1"/>
</dbReference>
<evidence type="ECO:0000256" key="6">
    <source>
        <dbReference type="ARBA" id="ARBA00047334"/>
    </source>
</evidence>
<dbReference type="InterPro" id="IPR022998">
    <property type="entry name" value="ThiamineP_synth_TenI"/>
</dbReference>
<feature type="binding site" evidence="9">
    <location>
        <position position="72"/>
    </location>
    <ligand>
        <name>4-amino-2-methyl-5-(diphosphooxymethyl)pyrimidine</name>
        <dbReference type="ChEBI" id="CHEBI:57841"/>
    </ligand>
</feature>
<keyword evidence="5 9" id="KW-0784">Thiamine biosynthesis</keyword>
<evidence type="ECO:0000256" key="4">
    <source>
        <dbReference type="ARBA" id="ARBA00022842"/>
    </source>
</evidence>
<dbReference type="HAMAP" id="MF_00097">
    <property type="entry name" value="TMP_synthase"/>
    <property type="match status" value="1"/>
</dbReference>
<comment type="caution">
    <text evidence="13">The sequence shown here is derived from an EMBL/GenBank/DDBJ whole genome shotgun (WGS) entry which is preliminary data.</text>
</comment>
<evidence type="ECO:0000256" key="1">
    <source>
        <dbReference type="ARBA" id="ARBA00005165"/>
    </source>
</evidence>
<dbReference type="UniPathway" id="UPA00060">
    <property type="reaction ID" value="UER00141"/>
</dbReference>
<dbReference type="GO" id="GO:0005737">
    <property type="term" value="C:cytoplasm"/>
    <property type="evidence" value="ECO:0007669"/>
    <property type="project" value="TreeGrafter"/>
</dbReference>
<feature type="binding site" evidence="9">
    <location>
        <begin position="195"/>
        <end position="196"/>
    </location>
    <ligand>
        <name>2-[(2R,5Z)-2-carboxy-4-methylthiazol-5(2H)-ylidene]ethyl phosphate</name>
        <dbReference type="ChEBI" id="CHEBI:62899"/>
    </ligand>
</feature>
<dbReference type="GO" id="GO:0004789">
    <property type="term" value="F:thiamine-phosphate diphosphorylase activity"/>
    <property type="evidence" value="ECO:0007669"/>
    <property type="project" value="UniProtKB-UniRule"/>
</dbReference>
<feature type="binding site" evidence="9">
    <location>
        <position position="175"/>
    </location>
    <ligand>
        <name>2-[(2R,5Z)-2-carboxy-4-methylthiazol-5(2H)-ylidene]ethyl phosphate</name>
        <dbReference type="ChEBI" id="CHEBI:62899"/>
    </ligand>
</feature>
<reference evidence="13 14" key="1">
    <citation type="submission" date="2018-06" db="EMBL/GenBank/DDBJ databases">
        <title>Genomic Encyclopedia of Type Strains, Phase IV (KMG-IV): sequencing the most valuable type-strain genomes for metagenomic binning, comparative biology and taxonomic classification.</title>
        <authorList>
            <person name="Goeker M."/>
        </authorList>
    </citation>
    <scope>NUCLEOTIDE SEQUENCE [LARGE SCALE GENOMIC DNA]</scope>
    <source>
        <strain evidence="13 14">DSM 25520</strain>
    </source>
</reference>
<name>A0A366HE52_9BURK</name>
<evidence type="ECO:0000256" key="9">
    <source>
        <dbReference type="HAMAP-Rule" id="MF_00097"/>
    </source>
</evidence>
<evidence type="ECO:0000313" key="14">
    <source>
        <dbReference type="Proteomes" id="UP000253628"/>
    </source>
</evidence>
<keyword evidence="14" id="KW-1185">Reference proteome</keyword>
<comment type="pathway">
    <text evidence="1 9 11">Cofactor biosynthesis; thiamine diphosphate biosynthesis; thiamine phosphate from 4-amino-2-methyl-5-diphosphomethylpyrimidine and 4-methyl-5-(2-phosphoethyl)-thiazole: step 1/1.</text>
</comment>
<evidence type="ECO:0000259" key="12">
    <source>
        <dbReference type="Pfam" id="PF02581"/>
    </source>
</evidence>
<evidence type="ECO:0000256" key="7">
    <source>
        <dbReference type="ARBA" id="ARBA00047851"/>
    </source>
</evidence>
<comment type="catalytic activity">
    <reaction evidence="6 9 10">
        <text>4-methyl-5-(2-phosphooxyethyl)-thiazole + 4-amino-2-methyl-5-(diphosphooxymethyl)pyrimidine + H(+) = thiamine phosphate + diphosphate</text>
        <dbReference type="Rhea" id="RHEA:22328"/>
        <dbReference type="ChEBI" id="CHEBI:15378"/>
        <dbReference type="ChEBI" id="CHEBI:33019"/>
        <dbReference type="ChEBI" id="CHEBI:37575"/>
        <dbReference type="ChEBI" id="CHEBI:57841"/>
        <dbReference type="ChEBI" id="CHEBI:58296"/>
        <dbReference type="EC" id="2.5.1.3"/>
    </reaction>
</comment>
<dbReference type="GO" id="GO:0000287">
    <property type="term" value="F:magnesium ion binding"/>
    <property type="evidence" value="ECO:0007669"/>
    <property type="project" value="UniProtKB-UniRule"/>
</dbReference>
<dbReference type="InterPro" id="IPR036206">
    <property type="entry name" value="ThiamineP_synth_sf"/>
</dbReference>
<evidence type="ECO:0000256" key="3">
    <source>
        <dbReference type="ARBA" id="ARBA00022723"/>
    </source>
</evidence>
<keyword evidence="2 9" id="KW-0808">Transferase</keyword>
<dbReference type="Gene3D" id="3.20.20.70">
    <property type="entry name" value="Aldolase class I"/>
    <property type="match status" value="1"/>
</dbReference>
<dbReference type="PANTHER" id="PTHR20857">
    <property type="entry name" value="THIAMINE-PHOSPHATE PYROPHOSPHORYLASE"/>
    <property type="match status" value="1"/>
</dbReference>
<comment type="catalytic activity">
    <reaction evidence="7 9 10">
        <text>2-(2-carboxy-4-methylthiazol-5-yl)ethyl phosphate + 4-amino-2-methyl-5-(diphosphooxymethyl)pyrimidine + 2 H(+) = thiamine phosphate + CO2 + diphosphate</text>
        <dbReference type="Rhea" id="RHEA:47848"/>
        <dbReference type="ChEBI" id="CHEBI:15378"/>
        <dbReference type="ChEBI" id="CHEBI:16526"/>
        <dbReference type="ChEBI" id="CHEBI:33019"/>
        <dbReference type="ChEBI" id="CHEBI:37575"/>
        <dbReference type="ChEBI" id="CHEBI:57841"/>
        <dbReference type="ChEBI" id="CHEBI:62890"/>
        <dbReference type="EC" id="2.5.1.3"/>
    </reaction>
</comment>
<evidence type="ECO:0000256" key="2">
    <source>
        <dbReference type="ARBA" id="ARBA00022679"/>
    </source>
</evidence>
<dbReference type="SUPFAM" id="SSF51391">
    <property type="entry name" value="Thiamin phosphate synthase"/>
    <property type="match status" value="1"/>
</dbReference>
<evidence type="ECO:0000256" key="11">
    <source>
        <dbReference type="RuleBase" id="RU004253"/>
    </source>
</evidence>
<dbReference type="NCBIfam" id="TIGR00693">
    <property type="entry name" value="thiE"/>
    <property type="match status" value="1"/>
</dbReference>
<comment type="similarity">
    <text evidence="9 10">Belongs to the thiamine-phosphate synthase family.</text>
</comment>
<dbReference type="Pfam" id="PF02581">
    <property type="entry name" value="TMP-TENI"/>
    <property type="match status" value="1"/>
</dbReference>
<feature type="binding site" evidence="9">
    <location>
        <position position="92"/>
    </location>
    <ligand>
        <name>Mg(2+)</name>
        <dbReference type="ChEBI" id="CHEBI:18420"/>
    </ligand>
</feature>
<evidence type="ECO:0000256" key="8">
    <source>
        <dbReference type="ARBA" id="ARBA00047883"/>
    </source>
</evidence>
<dbReference type="Proteomes" id="UP000253628">
    <property type="component" value="Unassembled WGS sequence"/>
</dbReference>
<evidence type="ECO:0000256" key="10">
    <source>
        <dbReference type="RuleBase" id="RU003826"/>
    </source>
</evidence>
<proteinExistence type="inferred from homology"/>
<dbReference type="GO" id="GO:0009229">
    <property type="term" value="P:thiamine diphosphate biosynthetic process"/>
    <property type="evidence" value="ECO:0007669"/>
    <property type="project" value="UniProtKB-UniRule"/>
</dbReference>
<comment type="cofactor">
    <cofactor evidence="9">
        <name>Mg(2+)</name>
        <dbReference type="ChEBI" id="CHEBI:18420"/>
    </cofactor>
    <text evidence="9">Binds 1 Mg(2+) ion per subunit.</text>
</comment>
<dbReference type="OrthoDB" id="9810880at2"/>
<organism evidence="13 14">
    <name type="scientific">Eoetvoesiella caeni</name>
    <dbReference type="NCBI Taxonomy" id="645616"/>
    <lineage>
        <taxon>Bacteria</taxon>
        <taxon>Pseudomonadati</taxon>
        <taxon>Pseudomonadota</taxon>
        <taxon>Betaproteobacteria</taxon>
        <taxon>Burkholderiales</taxon>
        <taxon>Alcaligenaceae</taxon>
        <taxon>Eoetvoesiella</taxon>
    </lineage>
</organism>
<feature type="binding site" evidence="9">
    <location>
        <position position="111"/>
    </location>
    <ligand>
        <name>4-amino-2-methyl-5-(diphosphooxymethyl)pyrimidine</name>
        <dbReference type="ChEBI" id="CHEBI:57841"/>
    </ligand>
</feature>
<feature type="binding site" evidence="9">
    <location>
        <begin position="40"/>
        <end position="44"/>
    </location>
    <ligand>
        <name>4-amino-2-methyl-5-(diphosphooxymethyl)pyrimidine</name>
        <dbReference type="ChEBI" id="CHEBI:57841"/>
    </ligand>
</feature>
<comment type="function">
    <text evidence="9">Condenses 4-methyl-5-(beta-hydroxyethyl)thiazole monophosphate (THZ-P) and 2-methyl-4-amino-5-hydroxymethyl pyrimidine pyrophosphate (HMP-PP) to form thiamine monophosphate (TMP).</text>
</comment>
<feature type="binding site" evidence="9">
    <location>
        <position position="73"/>
    </location>
    <ligand>
        <name>Mg(2+)</name>
        <dbReference type="ChEBI" id="CHEBI:18420"/>
    </ligand>
</feature>